<proteinExistence type="predicted"/>
<dbReference type="AlphaFoldDB" id="A0A319D3E3"/>
<evidence type="ECO:0000313" key="3">
    <source>
        <dbReference type="Proteomes" id="UP000247810"/>
    </source>
</evidence>
<accession>A0A319D3E3</accession>
<keyword evidence="3" id="KW-1185">Reference proteome</keyword>
<dbReference type="OrthoDB" id="5331396at2759"/>
<evidence type="ECO:0000256" key="1">
    <source>
        <dbReference type="SAM" id="Phobius"/>
    </source>
</evidence>
<keyword evidence="1" id="KW-0812">Transmembrane</keyword>
<organism evidence="2 3">
    <name type="scientific">Aspergillus ellipticus CBS 707.79</name>
    <dbReference type="NCBI Taxonomy" id="1448320"/>
    <lineage>
        <taxon>Eukaryota</taxon>
        <taxon>Fungi</taxon>
        <taxon>Dikarya</taxon>
        <taxon>Ascomycota</taxon>
        <taxon>Pezizomycotina</taxon>
        <taxon>Eurotiomycetes</taxon>
        <taxon>Eurotiomycetidae</taxon>
        <taxon>Eurotiales</taxon>
        <taxon>Aspergillaceae</taxon>
        <taxon>Aspergillus</taxon>
        <taxon>Aspergillus subgen. Circumdati</taxon>
    </lineage>
</organism>
<evidence type="ECO:0000313" key="2">
    <source>
        <dbReference type="EMBL" id="PYH91976.1"/>
    </source>
</evidence>
<name>A0A319D3E3_9EURO</name>
<dbReference type="PANTHER" id="PTHR37849">
    <property type="entry name" value="YALI0E11605P"/>
    <property type="match status" value="1"/>
</dbReference>
<sequence>MTMSACKRMVPAMRSVATKPAFVAARSFSASSLMREGATPTLPARKPVGAFRGGIFGFLTGSLVASAAVYVYVLGEYRIANESLNEDILALQSATQRLQTYIGELETKVDKLKK</sequence>
<keyword evidence="1" id="KW-1133">Transmembrane helix</keyword>
<dbReference type="VEuPathDB" id="FungiDB:BO71DRAFT_331009"/>
<dbReference type="EMBL" id="KZ825930">
    <property type="protein sequence ID" value="PYH91976.1"/>
    <property type="molecule type" value="Genomic_DNA"/>
</dbReference>
<dbReference type="PANTHER" id="PTHR37849:SF1">
    <property type="entry name" value="YALI0E11605P"/>
    <property type="match status" value="1"/>
</dbReference>
<keyword evidence="1" id="KW-0472">Membrane</keyword>
<protein>
    <submittedName>
        <fullName evidence="2">Uncharacterized protein</fullName>
    </submittedName>
</protein>
<dbReference type="Proteomes" id="UP000247810">
    <property type="component" value="Unassembled WGS sequence"/>
</dbReference>
<gene>
    <name evidence="2" type="ORF">BO71DRAFT_331009</name>
</gene>
<reference evidence="2 3" key="1">
    <citation type="submission" date="2018-02" db="EMBL/GenBank/DDBJ databases">
        <title>The genomes of Aspergillus section Nigri reveals drivers in fungal speciation.</title>
        <authorList>
            <consortium name="DOE Joint Genome Institute"/>
            <person name="Vesth T.C."/>
            <person name="Nybo J."/>
            <person name="Theobald S."/>
            <person name="Brandl J."/>
            <person name="Frisvad J.C."/>
            <person name="Nielsen K.F."/>
            <person name="Lyhne E.K."/>
            <person name="Kogle M.E."/>
            <person name="Kuo A."/>
            <person name="Riley R."/>
            <person name="Clum A."/>
            <person name="Nolan M."/>
            <person name="Lipzen A."/>
            <person name="Salamov A."/>
            <person name="Henrissat B."/>
            <person name="Wiebenga A."/>
            <person name="De vries R.P."/>
            <person name="Grigoriev I.V."/>
            <person name="Mortensen U.H."/>
            <person name="Andersen M.R."/>
            <person name="Baker S.E."/>
        </authorList>
    </citation>
    <scope>NUCLEOTIDE SEQUENCE [LARGE SCALE GENOMIC DNA]</scope>
    <source>
        <strain evidence="2 3">CBS 707.79</strain>
    </source>
</reference>
<feature type="transmembrane region" description="Helical" evidence="1">
    <location>
        <begin position="53"/>
        <end position="73"/>
    </location>
</feature>